<sequence>MTGPYDRRTAVLIVGGGITGLSAALFLTRLGVRPMLVERHPSTAITPQARAFNPRSMEIYRAAGLEEEIRGRQSILAGLPEMIGAETLAGRERFRVDLLAHVRPPAAVGPADWAMIDQDELERIVRAHAEAGGAEMCFGTELVSFDAGDDGVTAVVRDLGTGAALRVRADYLVAADGHRAGIRDRLGIGADRSGPTTDVSYFVFDADLSAVLRGRRFLLAYLDRPVPGTVLVPLRTYGRWMLGVPSQPERGEPPGDLPEERCAELARLATGVADLGVTLVPPVPGRPGMVSRSTIGGWVAHRFRAGRVFFAGDAAHVVPPAGSYGANTGIADAHNLAWKLAAVLAGRAGQALLDTYERERRPVARLTLETATRHLTGRRTGGDVTGIDDVTMIFGYRYDSAAIVPETPGFGTPDFGTPDFGTPGFGTPGFGTPGFGTPGFVAPAEDPRAPSGRPGLRAPHVWLERAGTRLSTLDLFTGAFTLLTGPDGGEWAAAAAREAGLAVHRIGAGLRDPEDRFLAAYGITATGATLVRPDGFVAWRARELPAGPGRRLRDALTRLLGLDGAAPDRPVLPAWPGPPPPR</sequence>
<dbReference type="PANTHER" id="PTHR43004:SF19">
    <property type="entry name" value="BINDING MONOOXYGENASE, PUTATIVE (JCVI)-RELATED"/>
    <property type="match status" value="1"/>
</dbReference>
<evidence type="ECO:0000256" key="2">
    <source>
        <dbReference type="ARBA" id="ARBA00022630"/>
    </source>
</evidence>
<dbReference type="InterPro" id="IPR036188">
    <property type="entry name" value="FAD/NAD-bd_sf"/>
</dbReference>
<dbReference type="RefSeq" id="WP_346227572.1">
    <property type="nucleotide sequence ID" value="NZ_JBDJAW010000017.1"/>
</dbReference>
<dbReference type="Proteomes" id="UP001447516">
    <property type="component" value="Unassembled WGS sequence"/>
</dbReference>
<evidence type="ECO:0000256" key="3">
    <source>
        <dbReference type="ARBA" id="ARBA00022827"/>
    </source>
</evidence>
<keyword evidence="6" id="KW-0503">Monooxygenase</keyword>
<dbReference type="Gene3D" id="3.50.50.60">
    <property type="entry name" value="FAD/NAD(P)-binding domain"/>
    <property type="match status" value="1"/>
</dbReference>
<keyword evidence="6" id="KW-0560">Oxidoreductase</keyword>
<evidence type="ECO:0000256" key="1">
    <source>
        <dbReference type="ARBA" id="ARBA00001974"/>
    </source>
</evidence>
<evidence type="ECO:0000313" key="6">
    <source>
        <dbReference type="EMBL" id="MEN3537610.1"/>
    </source>
</evidence>
<keyword evidence="2" id="KW-0285">Flavoprotein</keyword>
<dbReference type="GO" id="GO:0004497">
    <property type="term" value="F:monooxygenase activity"/>
    <property type="evidence" value="ECO:0007669"/>
    <property type="project" value="UniProtKB-KW"/>
</dbReference>
<evidence type="ECO:0000313" key="7">
    <source>
        <dbReference type="Proteomes" id="UP001447516"/>
    </source>
</evidence>
<evidence type="ECO:0000256" key="4">
    <source>
        <dbReference type="SAM" id="Phobius"/>
    </source>
</evidence>
<dbReference type="Pfam" id="PF21274">
    <property type="entry name" value="Rng_hyd_C"/>
    <property type="match status" value="1"/>
</dbReference>
<keyword evidence="4" id="KW-1133">Transmembrane helix</keyword>
<keyword evidence="4" id="KW-0472">Membrane</keyword>
<keyword evidence="3" id="KW-0274">FAD</keyword>
<keyword evidence="7" id="KW-1185">Reference proteome</keyword>
<organism evidence="6 7">
    <name type="scientific">Microbispora maris</name>
    <dbReference type="NCBI Taxonomy" id="3144104"/>
    <lineage>
        <taxon>Bacteria</taxon>
        <taxon>Bacillati</taxon>
        <taxon>Actinomycetota</taxon>
        <taxon>Actinomycetes</taxon>
        <taxon>Streptosporangiales</taxon>
        <taxon>Streptosporangiaceae</taxon>
        <taxon>Microbispora</taxon>
    </lineage>
</organism>
<name>A0ABV0AQS9_9ACTN</name>
<dbReference type="Pfam" id="PF01494">
    <property type="entry name" value="FAD_binding_3"/>
    <property type="match status" value="1"/>
</dbReference>
<evidence type="ECO:0000259" key="5">
    <source>
        <dbReference type="Pfam" id="PF01494"/>
    </source>
</evidence>
<gene>
    <name evidence="6" type="ORF">AAH991_21035</name>
</gene>
<feature type="transmembrane region" description="Helical" evidence="4">
    <location>
        <begin position="12"/>
        <end position="32"/>
    </location>
</feature>
<dbReference type="SUPFAM" id="SSF51905">
    <property type="entry name" value="FAD/NAD(P)-binding domain"/>
    <property type="match status" value="1"/>
</dbReference>
<dbReference type="PRINTS" id="PR00420">
    <property type="entry name" value="RNGMNOXGNASE"/>
</dbReference>
<dbReference type="EMBL" id="JBDJAW010000017">
    <property type="protein sequence ID" value="MEN3537610.1"/>
    <property type="molecule type" value="Genomic_DNA"/>
</dbReference>
<feature type="domain" description="FAD-binding" evidence="5">
    <location>
        <begin position="8"/>
        <end position="369"/>
    </location>
</feature>
<comment type="caution">
    <text evidence="6">The sequence shown here is derived from an EMBL/GenBank/DDBJ whole genome shotgun (WGS) entry which is preliminary data.</text>
</comment>
<dbReference type="PANTHER" id="PTHR43004">
    <property type="entry name" value="TRK SYSTEM POTASSIUM UPTAKE PROTEIN"/>
    <property type="match status" value="1"/>
</dbReference>
<dbReference type="Gene3D" id="3.30.9.10">
    <property type="entry name" value="D-Amino Acid Oxidase, subunit A, domain 2"/>
    <property type="match status" value="1"/>
</dbReference>
<accession>A0ABV0AQS9</accession>
<protein>
    <submittedName>
        <fullName evidence="6">FAD-dependent monooxygenase</fullName>
    </submittedName>
</protein>
<comment type="cofactor">
    <cofactor evidence="1">
        <name>FAD</name>
        <dbReference type="ChEBI" id="CHEBI:57692"/>
    </cofactor>
</comment>
<dbReference type="Gene3D" id="3.40.30.120">
    <property type="match status" value="1"/>
</dbReference>
<dbReference type="InterPro" id="IPR050641">
    <property type="entry name" value="RIFMO-like"/>
</dbReference>
<dbReference type="InterPro" id="IPR002938">
    <property type="entry name" value="FAD-bd"/>
</dbReference>
<reference evidence="6 7" key="1">
    <citation type="submission" date="2024-05" db="EMBL/GenBank/DDBJ databases">
        <title>Microbispora sp.ZYX-F-249.</title>
        <authorList>
            <person name="Xie H."/>
        </authorList>
    </citation>
    <scope>NUCLEOTIDE SEQUENCE [LARGE SCALE GENOMIC DNA]</scope>
    <source>
        <strain evidence="6 7">ZYX-F-249</strain>
    </source>
</reference>
<proteinExistence type="predicted"/>
<keyword evidence="4" id="KW-0812">Transmembrane</keyword>